<name>A0A7S7M9Z7_9ACTN</name>
<sequence length="389" mass="40981">MTERLGSLMEVILILLAIGMFVASMLFSGSIPALIYYLVGIINPRFIVVLSFLICAAVSVLVGTSWGTAGTVGVVMVSIATSMGANLAHSDVTSMIRRISRYCVPVLVVSTIAYLVLGLWGGAGSASLETSELIRSEISRVFNVNPVVILPMVLVFVMTFRKRPIVLTLVVSSLVALAFGAVFNGWAPTAGLEALFSGFDLKAVTGLDPSGFSDVFVTLVERGGITAQVNAALLAIVATCYGAVMIQIKAVDVIAEGLFSRVRSRVGLVVSAVLAAFMVVALTTNAYLGVLMSSDLFRSKFRDAGMDDLDLLSSCMSVSTQAVVLVPWVDTAIFMAGITGVSTMASLPFNFFGWGNAVAAVLLAVFGLGFANGRRPGLPQERRASHGTR</sequence>
<reference evidence="11 12" key="1">
    <citation type="submission" date="2020-10" db="EMBL/GenBank/DDBJ databases">
        <title>Olsenella immobilis sp.nov., isolated from the mud in a fermentation cellar used for the production of Chinese strong-flavoured liquor.</title>
        <authorList>
            <person name="Lu L."/>
        </authorList>
    </citation>
    <scope>NUCLEOTIDE SEQUENCE [LARGE SCALE GENOMIC DNA]</scope>
    <source>
        <strain evidence="11 12">LZLJ-2</strain>
    </source>
</reference>
<dbReference type="InterPro" id="IPR052180">
    <property type="entry name" value="NhaC_Na-H+_Antiporter"/>
</dbReference>
<keyword evidence="7 9" id="KW-0472">Membrane</keyword>
<keyword evidence="2" id="KW-0813">Transport</keyword>
<feature type="transmembrane region" description="Helical" evidence="9">
    <location>
        <begin position="266"/>
        <end position="288"/>
    </location>
</feature>
<evidence type="ECO:0000256" key="5">
    <source>
        <dbReference type="ARBA" id="ARBA00022692"/>
    </source>
</evidence>
<evidence type="ECO:0000259" key="10">
    <source>
        <dbReference type="Pfam" id="PF03553"/>
    </source>
</evidence>
<dbReference type="PANTHER" id="PTHR33451:SF3">
    <property type="entry name" value="MALATE-2H(+)_NA(+)-LACTATE ANTIPORTER"/>
    <property type="match status" value="1"/>
</dbReference>
<feature type="domain" description="Na+/H+ antiporter NhaC-like C-terminal" evidence="10">
    <location>
        <begin position="78"/>
        <end position="368"/>
    </location>
</feature>
<evidence type="ECO:0000256" key="7">
    <source>
        <dbReference type="ARBA" id="ARBA00023136"/>
    </source>
</evidence>
<evidence type="ECO:0000256" key="2">
    <source>
        <dbReference type="ARBA" id="ARBA00022448"/>
    </source>
</evidence>
<dbReference type="KEGG" id="tio:INP52_03940"/>
<keyword evidence="4" id="KW-1003">Cell membrane</keyword>
<dbReference type="PANTHER" id="PTHR33451">
    <property type="entry name" value="MALATE-2H(+)/NA(+)-LACTATE ANTIPORTER"/>
    <property type="match status" value="1"/>
</dbReference>
<organism evidence="11 12">
    <name type="scientific">Thermophilibacter immobilis</name>
    <dbReference type="NCBI Taxonomy" id="2779519"/>
    <lineage>
        <taxon>Bacteria</taxon>
        <taxon>Bacillati</taxon>
        <taxon>Actinomycetota</taxon>
        <taxon>Coriobacteriia</taxon>
        <taxon>Coriobacteriales</taxon>
        <taxon>Atopobiaceae</taxon>
        <taxon>Thermophilibacter</taxon>
    </lineage>
</organism>
<gene>
    <name evidence="11" type="ORF">INP52_03940</name>
</gene>
<evidence type="ECO:0000256" key="8">
    <source>
        <dbReference type="ARBA" id="ARBA00038435"/>
    </source>
</evidence>
<dbReference type="RefSeq" id="WP_194372592.1">
    <property type="nucleotide sequence ID" value="NZ_CP063767.1"/>
</dbReference>
<keyword evidence="3" id="KW-0050">Antiport</keyword>
<evidence type="ECO:0000313" key="12">
    <source>
        <dbReference type="Proteomes" id="UP000593735"/>
    </source>
</evidence>
<feature type="transmembrane region" description="Helical" evidence="9">
    <location>
        <begin position="12"/>
        <end position="39"/>
    </location>
</feature>
<evidence type="ECO:0000256" key="1">
    <source>
        <dbReference type="ARBA" id="ARBA00004651"/>
    </source>
</evidence>
<dbReference type="Proteomes" id="UP000593735">
    <property type="component" value="Chromosome"/>
</dbReference>
<dbReference type="EMBL" id="CP063767">
    <property type="protein sequence ID" value="QOY61348.1"/>
    <property type="molecule type" value="Genomic_DNA"/>
</dbReference>
<evidence type="ECO:0000256" key="4">
    <source>
        <dbReference type="ARBA" id="ARBA00022475"/>
    </source>
</evidence>
<comment type="similarity">
    <text evidence="8">Belongs to the NhaC Na(+)/H(+) (TC 2.A.35) antiporter family.</text>
</comment>
<dbReference type="GO" id="GO:0015297">
    <property type="term" value="F:antiporter activity"/>
    <property type="evidence" value="ECO:0007669"/>
    <property type="project" value="UniProtKB-KW"/>
</dbReference>
<evidence type="ECO:0000256" key="3">
    <source>
        <dbReference type="ARBA" id="ARBA00022449"/>
    </source>
</evidence>
<evidence type="ECO:0000256" key="6">
    <source>
        <dbReference type="ARBA" id="ARBA00022989"/>
    </source>
</evidence>
<comment type="subcellular location">
    <subcellularLocation>
        <location evidence="1">Cell membrane</location>
        <topology evidence="1">Multi-pass membrane protein</topology>
    </subcellularLocation>
</comment>
<feature type="transmembrane region" description="Helical" evidence="9">
    <location>
        <begin position="102"/>
        <end position="121"/>
    </location>
</feature>
<dbReference type="Pfam" id="PF03553">
    <property type="entry name" value="Na_H_antiporter"/>
    <property type="match status" value="1"/>
</dbReference>
<evidence type="ECO:0000256" key="9">
    <source>
        <dbReference type="SAM" id="Phobius"/>
    </source>
</evidence>
<protein>
    <recommendedName>
        <fullName evidence="10">Na+/H+ antiporter NhaC-like C-terminal domain-containing protein</fullName>
    </recommendedName>
</protein>
<dbReference type="InterPro" id="IPR018461">
    <property type="entry name" value="Na/H_Antiport_NhaC-like_C"/>
</dbReference>
<dbReference type="AlphaFoldDB" id="A0A7S7M9Z7"/>
<keyword evidence="6 9" id="KW-1133">Transmembrane helix</keyword>
<keyword evidence="12" id="KW-1185">Reference proteome</keyword>
<accession>A0A7S7M9Z7</accession>
<evidence type="ECO:0000313" key="11">
    <source>
        <dbReference type="EMBL" id="QOY61348.1"/>
    </source>
</evidence>
<feature type="transmembrane region" description="Helical" evidence="9">
    <location>
        <begin position="72"/>
        <end position="90"/>
    </location>
</feature>
<proteinExistence type="inferred from homology"/>
<feature type="transmembrane region" description="Helical" evidence="9">
    <location>
        <begin position="351"/>
        <end position="373"/>
    </location>
</feature>
<feature type="transmembrane region" description="Helical" evidence="9">
    <location>
        <begin position="165"/>
        <end position="187"/>
    </location>
</feature>
<dbReference type="GO" id="GO:0005886">
    <property type="term" value="C:plasma membrane"/>
    <property type="evidence" value="ECO:0007669"/>
    <property type="project" value="UniProtKB-SubCell"/>
</dbReference>
<feature type="transmembrane region" description="Helical" evidence="9">
    <location>
        <begin position="225"/>
        <end position="246"/>
    </location>
</feature>
<feature type="transmembrane region" description="Helical" evidence="9">
    <location>
        <begin position="141"/>
        <end position="158"/>
    </location>
</feature>
<keyword evidence="5 9" id="KW-0812">Transmembrane</keyword>